<comment type="function">
    <text evidence="8">Provides the precursors necessary for DNA synthesis. Catalyzes the biosynthesis of deoxyribonucleotides from the corresponding ribonucleotides.</text>
</comment>
<feature type="binding site" evidence="10">
    <location>
        <position position="93"/>
    </location>
    <ligand>
        <name>Fe cation</name>
        <dbReference type="ChEBI" id="CHEBI:24875"/>
        <label>2</label>
    </ligand>
</feature>
<organism evidence="12 13">
    <name type="scientific">Priestia taiwanensis</name>
    <dbReference type="NCBI Taxonomy" id="1347902"/>
    <lineage>
        <taxon>Bacteria</taxon>
        <taxon>Bacillati</taxon>
        <taxon>Bacillota</taxon>
        <taxon>Bacilli</taxon>
        <taxon>Bacillales</taxon>
        <taxon>Bacillaceae</taxon>
        <taxon>Priestia</taxon>
    </lineage>
</organism>
<evidence type="ECO:0000256" key="10">
    <source>
        <dbReference type="PIRSR" id="PIRSR000355-2"/>
    </source>
</evidence>
<dbReference type="InterPro" id="IPR026494">
    <property type="entry name" value="RNR_NrdF-like"/>
</dbReference>
<dbReference type="PROSITE" id="PS00368">
    <property type="entry name" value="RIBORED_SMALL"/>
    <property type="match status" value="1"/>
</dbReference>
<feature type="active site" evidence="9">
    <location>
        <position position="100"/>
    </location>
</feature>
<keyword evidence="11" id="KW-0812">Transmembrane</keyword>
<proteinExistence type="inferred from homology"/>
<dbReference type="PIRSF" id="PIRSF000355">
    <property type="entry name" value="NrdB"/>
    <property type="match status" value="1"/>
</dbReference>
<sequence length="322" mass="36747">MRAVNWNKKEDDYSLVFWKQNIAQFWTEEEIAVSSDMNTWMKLSEAEQETYKKVLGGLTLLDTKQGGEGMPLILLHVDNLQAKSVLAFMGAMEEVHAKSYSHIFTTLATEEQIDEIFNWVDNHPQLTKKSALITERYLKLFTPNAPKRDVYMAMVASVFLESFLFYSGFFYPLYLAGQGKLTASGEIINLIIRDESIHGVFVGLLAQETFASLSEQEKAEVSKETVELLEALYENELLYTEDIYTSIGMVDEVNKFIRYNANKAMMNLGLDPYFPEEDINPIVENGLKTDTKNHDFFSVKGNGYVKATNVEKLADEDFAFNF</sequence>
<dbReference type="Pfam" id="PF00268">
    <property type="entry name" value="Ribonuc_red_sm"/>
    <property type="match status" value="1"/>
</dbReference>
<reference evidence="12" key="1">
    <citation type="journal article" date="2014" name="Int. J. Syst. Evol. Microbiol.">
        <title>Complete genome sequence of Corynebacterium casei LMG S-19264T (=DSM 44701T), isolated from a smear-ripened cheese.</title>
        <authorList>
            <consortium name="US DOE Joint Genome Institute (JGI-PGF)"/>
            <person name="Walter F."/>
            <person name="Albersmeier A."/>
            <person name="Kalinowski J."/>
            <person name="Ruckert C."/>
        </authorList>
    </citation>
    <scope>NUCLEOTIDE SEQUENCE</scope>
    <source>
        <strain evidence="12">CGMCC 1.12698</strain>
    </source>
</reference>
<dbReference type="Proteomes" id="UP000605259">
    <property type="component" value="Unassembled WGS sequence"/>
</dbReference>
<dbReference type="GO" id="GO:0009263">
    <property type="term" value="P:deoxyribonucleotide biosynthetic process"/>
    <property type="evidence" value="ECO:0007669"/>
    <property type="project" value="UniProtKB-KW"/>
</dbReference>
<feature type="binding site" evidence="10">
    <location>
        <position position="62"/>
    </location>
    <ligand>
        <name>Fe cation</name>
        <dbReference type="ChEBI" id="CHEBI:24875"/>
        <label>1</label>
    </ligand>
</feature>
<dbReference type="InterPro" id="IPR012348">
    <property type="entry name" value="RNR-like"/>
</dbReference>
<dbReference type="RefSeq" id="WP_188388263.1">
    <property type="nucleotide sequence ID" value="NZ_BMFK01000001.1"/>
</dbReference>
<gene>
    <name evidence="12" type="ORF">GCM10007140_20490</name>
</gene>
<dbReference type="InterPro" id="IPR033909">
    <property type="entry name" value="RNR_small"/>
</dbReference>
<dbReference type="GO" id="GO:0005971">
    <property type="term" value="C:ribonucleoside-diphosphate reductase complex"/>
    <property type="evidence" value="ECO:0007669"/>
    <property type="project" value="InterPro"/>
</dbReference>
<comment type="subunit">
    <text evidence="2">Tetramer of two alpha and two beta subunits.</text>
</comment>
<comment type="catalytic activity">
    <reaction evidence="7 8">
        <text>a 2'-deoxyribonucleoside 5'-diphosphate + [thioredoxin]-disulfide + H2O = a ribonucleoside 5'-diphosphate + [thioredoxin]-dithiol</text>
        <dbReference type="Rhea" id="RHEA:23252"/>
        <dbReference type="Rhea" id="RHEA-COMP:10698"/>
        <dbReference type="Rhea" id="RHEA-COMP:10700"/>
        <dbReference type="ChEBI" id="CHEBI:15377"/>
        <dbReference type="ChEBI" id="CHEBI:29950"/>
        <dbReference type="ChEBI" id="CHEBI:50058"/>
        <dbReference type="ChEBI" id="CHEBI:57930"/>
        <dbReference type="ChEBI" id="CHEBI:73316"/>
        <dbReference type="EC" id="1.17.4.1"/>
    </reaction>
</comment>
<keyword evidence="5 8" id="KW-0408">Iron</keyword>
<evidence type="ECO:0000313" key="13">
    <source>
        <dbReference type="Proteomes" id="UP000605259"/>
    </source>
</evidence>
<evidence type="ECO:0000256" key="5">
    <source>
        <dbReference type="ARBA" id="ARBA00023004"/>
    </source>
</evidence>
<dbReference type="NCBIfam" id="TIGR04171">
    <property type="entry name" value="RNR_1b_NrdF"/>
    <property type="match status" value="1"/>
</dbReference>
<name>A0A917AUD8_9BACI</name>
<dbReference type="Gene3D" id="1.10.620.20">
    <property type="entry name" value="Ribonucleotide Reductase, subunit A"/>
    <property type="match status" value="1"/>
</dbReference>
<comment type="similarity">
    <text evidence="1 8">Belongs to the ribonucleoside diphosphate reductase small chain family.</text>
</comment>
<dbReference type="NCBIfam" id="NF007183">
    <property type="entry name" value="PRK09614.1-2"/>
    <property type="match status" value="1"/>
</dbReference>
<keyword evidence="3 8" id="KW-0479">Metal-binding</keyword>
<evidence type="ECO:0000256" key="3">
    <source>
        <dbReference type="ARBA" id="ARBA00022723"/>
    </source>
</evidence>
<dbReference type="InterPro" id="IPR009078">
    <property type="entry name" value="Ferritin-like_SF"/>
</dbReference>
<evidence type="ECO:0000256" key="9">
    <source>
        <dbReference type="PIRSR" id="PIRSR000355-1"/>
    </source>
</evidence>
<evidence type="ECO:0000256" key="11">
    <source>
        <dbReference type="SAM" id="Phobius"/>
    </source>
</evidence>
<comment type="caution">
    <text evidence="12">The sequence shown here is derived from an EMBL/GenBank/DDBJ whole genome shotgun (WGS) entry which is preliminary data.</text>
</comment>
<dbReference type="SUPFAM" id="SSF47240">
    <property type="entry name" value="Ferritin-like"/>
    <property type="match status" value="1"/>
</dbReference>
<feature type="binding site" evidence="10">
    <location>
        <position position="96"/>
    </location>
    <ligand>
        <name>Fe cation</name>
        <dbReference type="ChEBI" id="CHEBI:24875"/>
        <label>1</label>
    </ligand>
</feature>
<evidence type="ECO:0000256" key="4">
    <source>
        <dbReference type="ARBA" id="ARBA00023002"/>
    </source>
</evidence>
<evidence type="ECO:0000256" key="7">
    <source>
        <dbReference type="ARBA" id="ARBA00047754"/>
    </source>
</evidence>
<feature type="binding site" evidence="10">
    <location>
        <position position="195"/>
    </location>
    <ligand>
        <name>Fe cation</name>
        <dbReference type="ChEBI" id="CHEBI:24875"/>
        <label>2</label>
    </ligand>
</feature>
<evidence type="ECO:0000313" key="12">
    <source>
        <dbReference type="EMBL" id="GGE70487.1"/>
    </source>
</evidence>
<dbReference type="PANTHER" id="PTHR23409">
    <property type="entry name" value="RIBONUCLEOSIDE-DIPHOSPHATE REDUCTASE SMALL CHAIN"/>
    <property type="match status" value="1"/>
</dbReference>
<keyword evidence="11" id="KW-0472">Membrane</keyword>
<dbReference type="InterPro" id="IPR030475">
    <property type="entry name" value="RNR_small_AS"/>
</dbReference>
<dbReference type="EMBL" id="BMFK01000001">
    <property type="protein sequence ID" value="GGE70487.1"/>
    <property type="molecule type" value="Genomic_DNA"/>
</dbReference>
<dbReference type="GO" id="GO:0004748">
    <property type="term" value="F:ribonucleoside-diphosphate reductase activity, thioredoxin disulfide as acceptor"/>
    <property type="evidence" value="ECO:0007669"/>
    <property type="project" value="UniProtKB-EC"/>
</dbReference>
<dbReference type="AlphaFoldDB" id="A0A917AUD8"/>
<feature type="binding site" evidence="10">
    <location>
        <position position="198"/>
    </location>
    <ligand>
        <name>Fe cation</name>
        <dbReference type="ChEBI" id="CHEBI:24875"/>
        <label>2</label>
    </ligand>
</feature>
<keyword evidence="11" id="KW-1133">Transmembrane helix</keyword>
<accession>A0A917AUD8</accession>
<feature type="binding site" evidence="10">
    <location>
        <position position="161"/>
    </location>
    <ligand>
        <name>Fe cation</name>
        <dbReference type="ChEBI" id="CHEBI:24875"/>
        <label>2</label>
    </ligand>
</feature>
<dbReference type="GO" id="GO:0046872">
    <property type="term" value="F:metal ion binding"/>
    <property type="evidence" value="ECO:0007669"/>
    <property type="project" value="UniProtKB-KW"/>
</dbReference>
<evidence type="ECO:0000256" key="2">
    <source>
        <dbReference type="ARBA" id="ARBA00011209"/>
    </source>
</evidence>
<reference evidence="12" key="2">
    <citation type="submission" date="2020-09" db="EMBL/GenBank/DDBJ databases">
        <authorList>
            <person name="Sun Q."/>
            <person name="Zhou Y."/>
        </authorList>
    </citation>
    <scope>NUCLEOTIDE SEQUENCE</scope>
    <source>
        <strain evidence="12">CGMCC 1.12698</strain>
    </source>
</reference>
<evidence type="ECO:0000256" key="1">
    <source>
        <dbReference type="ARBA" id="ARBA00009303"/>
    </source>
</evidence>
<feature type="binding site" evidence="10">
    <location>
        <position position="93"/>
    </location>
    <ligand>
        <name>Fe cation</name>
        <dbReference type="ChEBI" id="CHEBI:24875"/>
        <label>1</label>
    </ligand>
</feature>
<keyword evidence="13" id="KW-1185">Reference proteome</keyword>
<keyword evidence="6 8" id="KW-0215">Deoxyribonucleotide synthesis</keyword>
<dbReference type="PANTHER" id="PTHR23409:SF18">
    <property type="entry name" value="RIBONUCLEOSIDE-DIPHOSPHATE REDUCTASE SUBUNIT M2"/>
    <property type="match status" value="1"/>
</dbReference>
<dbReference type="InterPro" id="IPR000358">
    <property type="entry name" value="RNR_small_fam"/>
</dbReference>
<comment type="cofactor">
    <cofactor evidence="8 10">
        <name>Fe cation</name>
        <dbReference type="ChEBI" id="CHEBI:24875"/>
    </cofactor>
    <text evidence="8 10">Binds 2 iron ions per subunit.</text>
</comment>
<evidence type="ECO:0000256" key="6">
    <source>
        <dbReference type="ARBA" id="ARBA00023116"/>
    </source>
</evidence>
<protein>
    <recommendedName>
        <fullName evidence="8">Ribonucleoside-diphosphate reductase subunit beta</fullName>
        <ecNumber evidence="8">1.17.4.1</ecNumber>
    </recommendedName>
</protein>
<keyword evidence="4 8" id="KW-0560">Oxidoreductase</keyword>
<dbReference type="CDD" id="cd01049">
    <property type="entry name" value="RNRR2"/>
    <property type="match status" value="1"/>
</dbReference>
<feature type="transmembrane region" description="Helical" evidence="11">
    <location>
        <begin position="150"/>
        <end position="174"/>
    </location>
</feature>
<dbReference type="EC" id="1.17.4.1" evidence="8"/>
<evidence type="ECO:0000256" key="8">
    <source>
        <dbReference type="PIRNR" id="PIRNR000355"/>
    </source>
</evidence>